<protein>
    <submittedName>
        <fullName evidence="7">Mss4-like protein</fullName>
    </submittedName>
</protein>
<dbReference type="Gene3D" id="3.90.1590.10">
    <property type="entry name" value="glutathione-dependent formaldehyde- activating enzyme (gfa)"/>
    <property type="match status" value="1"/>
</dbReference>
<dbReference type="GO" id="GO:0046872">
    <property type="term" value="F:metal ion binding"/>
    <property type="evidence" value="ECO:0007669"/>
    <property type="project" value="UniProtKB-KW"/>
</dbReference>
<dbReference type="GO" id="GO:0016846">
    <property type="term" value="F:carbon-sulfur lyase activity"/>
    <property type="evidence" value="ECO:0007669"/>
    <property type="project" value="InterPro"/>
</dbReference>
<evidence type="ECO:0000313" key="7">
    <source>
        <dbReference type="EMBL" id="KXJ89208.1"/>
    </source>
</evidence>
<keyword evidence="8" id="KW-1185">Reference proteome</keyword>
<dbReference type="Pfam" id="PF04828">
    <property type="entry name" value="GFA"/>
    <property type="match status" value="1"/>
</dbReference>
<evidence type="ECO:0000256" key="5">
    <source>
        <dbReference type="SAM" id="MobiDB-lite"/>
    </source>
</evidence>
<dbReference type="AlphaFoldDB" id="A0A136IWD5"/>
<dbReference type="PANTHER" id="PTHR33337">
    <property type="entry name" value="GFA DOMAIN-CONTAINING PROTEIN"/>
    <property type="match status" value="1"/>
</dbReference>
<evidence type="ECO:0000313" key="8">
    <source>
        <dbReference type="Proteomes" id="UP000070501"/>
    </source>
</evidence>
<keyword evidence="2" id="KW-0479">Metal-binding</keyword>
<dbReference type="PANTHER" id="PTHR33337:SF40">
    <property type="entry name" value="CENP-V_GFA DOMAIN-CONTAINING PROTEIN-RELATED"/>
    <property type="match status" value="1"/>
</dbReference>
<dbReference type="InParanoid" id="A0A136IWD5"/>
<evidence type="ECO:0000259" key="6">
    <source>
        <dbReference type="PROSITE" id="PS51891"/>
    </source>
</evidence>
<comment type="similarity">
    <text evidence="1">Belongs to the Gfa family.</text>
</comment>
<evidence type="ECO:0000256" key="2">
    <source>
        <dbReference type="ARBA" id="ARBA00022723"/>
    </source>
</evidence>
<dbReference type="Proteomes" id="UP000070501">
    <property type="component" value="Unassembled WGS sequence"/>
</dbReference>
<feature type="region of interest" description="Disordered" evidence="5">
    <location>
        <begin position="1"/>
        <end position="23"/>
    </location>
</feature>
<dbReference type="EMBL" id="KQ964256">
    <property type="protein sequence ID" value="KXJ89208.1"/>
    <property type="molecule type" value="Genomic_DNA"/>
</dbReference>
<proteinExistence type="inferred from homology"/>
<keyword evidence="4" id="KW-0456">Lyase</keyword>
<evidence type="ECO:0000256" key="4">
    <source>
        <dbReference type="ARBA" id="ARBA00023239"/>
    </source>
</evidence>
<accession>A0A136IWD5</accession>
<dbReference type="OrthoDB" id="2212170at2759"/>
<evidence type="ECO:0000256" key="1">
    <source>
        <dbReference type="ARBA" id="ARBA00005495"/>
    </source>
</evidence>
<dbReference type="PROSITE" id="PS51891">
    <property type="entry name" value="CENP_V_GFA"/>
    <property type="match status" value="1"/>
</dbReference>
<dbReference type="InterPro" id="IPR011057">
    <property type="entry name" value="Mss4-like_sf"/>
</dbReference>
<feature type="domain" description="CENP-V/GFA" evidence="6">
    <location>
        <begin position="34"/>
        <end position="179"/>
    </location>
</feature>
<gene>
    <name evidence="7" type="ORF">Micbo1qcDRAFT_166016</name>
</gene>
<dbReference type="InterPro" id="IPR006913">
    <property type="entry name" value="CENP-V/GFA"/>
</dbReference>
<name>A0A136IWD5_9PEZI</name>
<keyword evidence="3" id="KW-0862">Zinc</keyword>
<sequence length="198" mass="21205">MAGTTASGARPAEHVTEPTSTPSVSTIAASDAAYKGQCFCGAITFTIVTAVGDPPIKAYLCHCLDCQRFSGSSFAHNATFSAADVHITLGAEETLQAWKAKRASRSASAAEVPQLDDVLSTYGNDAEGRIQFCGVCGTRLFLYCRAGIREMRDKVVVPVGVIEDSYQDVRLAPSMEGWVKRKACWMPEDLGLKRMGSD</sequence>
<reference evidence="8" key="1">
    <citation type="submission" date="2016-02" db="EMBL/GenBank/DDBJ databases">
        <title>Draft genome sequence of Microdochium bolleyi, a fungal endophyte of beachgrass.</title>
        <authorList>
            <consortium name="DOE Joint Genome Institute"/>
            <person name="David A.S."/>
            <person name="May G."/>
            <person name="Haridas S."/>
            <person name="Lim J."/>
            <person name="Wang M."/>
            <person name="Labutti K."/>
            <person name="Lipzen A."/>
            <person name="Barry K."/>
            <person name="Grigoriev I.V."/>
        </authorList>
    </citation>
    <scope>NUCLEOTIDE SEQUENCE [LARGE SCALE GENOMIC DNA]</scope>
    <source>
        <strain evidence="8">J235TASD1</strain>
    </source>
</reference>
<dbReference type="SUPFAM" id="SSF51316">
    <property type="entry name" value="Mss4-like"/>
    <property type="match status" value="1"/>
</dbReference>
<evidence type="ECO:0000256" key="3">
    <source>
        <dbReference type="ARBA" id="ARBA00022833"/>
    </source>
</evidence>
<organism evidence="7 8">
    <name type="scientific">Microdochium bolleyi</name>
    <dbReference type="NCBI Taxonomy" id="196109"/>
    <lineage>
        <taxon>Eukaryota</taxon>
        <taxon>Fungi</taxon>
        <taxon>Dikarya</taxon>
        <taxon>Ascomycota</taxon>
        <taxon>Pezizomycotina</taxon>
        <taxon>Sordariomycetes</taxon>
        <taxon>Xylariomycetidae</taxon>
        <taxon>Xylariales</taxon>
        <taxon>Microdochiaceae</taxon>
        <taxon>Microdochium</taxon>
    </lineage>
</organism>